<evidence type="ECO:0000313" key="2">
    <source>
        <dbReference type="Proteomes" id="UP001157006"/>
    </source>
</evidence>
<keyword evidence="2" id="KW-1185">Reference proteome</keyword>
<dbReference type="SUPFAM" id="SSF53098">
    <property type="entry name" value="Ribonuclease H-like"/>
    <property type="match status" value="1"/>
</dbReference>
<reference evidence="1 2" key="1">
    <citation type="submission" date="2023-01" db="EMBL/GenBank/DDBJ databases">
        <authorList>
            <person name="Kreplak J."/>
        </authorList>
    </citation>
    <scope>NUCLEOTIDE SEQUENCE [LARGE SCALE GENOMIC DNA]</scope>
</reference>
<dbReference type="Proteomes" id="UP001157006">
    <property type="component" value="Chromosome 1L"/>
</dbReference>
<dbReference type="InterPro" id="IPR012337">
    <property type="entry name" value="RNaseH-like_sf"/>
</dbReference>
<dbReference type="EMBL" id="OX451736">
    <property type="protein sequence ID" value="CAI8590778.1"/>
    <property type="molecule type" value="Genomic_DNA"/>
</dbReference>
<dbReference type="AlphaFoldDB" id="A0AAV0Z0G1"/>
<sequence>MEKRNKLCWTPFAVHCIDLTLEDFESKIPMHKDTIAAGGELIRPGITRFATSYLCLGCLNDKRGALVRMFTSKQWKDGPFAKTKDGKLVQNTVLDKDFWKNVILCLRAAFPLLREYCVWWILMKNQPWA</sequence>
<accession>A0AAV0Z0G1</accession>
<proteinExistence type="predicted"/>
<protein>
    <submittedName>
        <fullName evidence="1">Uncharacterized protein</fullName>
    </submittedName>
</protein>
<evidence type="ECO:0000313" key="1">
    <source>
        <dbReference type="EMBL" id="CAI8590778.1"/>
    </source>
</evidence>
<organism evidence="1 2">
    <name type="scientific">Vicia faba</name>
    <name type="common">Broad bean</name>
    <name type="synonym">Faba vulgaris</name>
    <dbReference type="NCBI Taxonomy" id="3906"/>
    <lineage>
        <taxon>Eukaryota</taxon>
        <taxon>Viridiplantae</taxon>
        <taxon>Streptophyta</taxon>
        <taxon>Embryophyta</taxon>
        <taxon>Tracheophyta</taxon>
        <taxon>Spermatophyta</taxon>
        <taxon>Magnoliopsida</taxon>
        <taxon>eudicotyledons</taxon>
        <taxon>Gunneridae</taxon>
        <taxon>Pentapetalae</taxon>
        <taxon>rosids</taxon>
        <taxon>fabids</taxon>
        <taxon>Fabales</taxon>
        <taxon>Fabaceae</taxon>
        <taxon>Papilionoideae</taxon>
        <taxon>50 kb inversion clade</taxon>
        <taxon>NPAAA clade</taxon>
        <taxon>Hologalegina</taxon>
        <taxon>IRL clade</taxon>
        <taxon>Fabeae</taxon>
        <taxon>Vicia</taxon>
    </lineage>
</organism>
<gene>
    <name evidence="1" type="ORF">VFH_I457240</name>
</gene>
<name>A0AAV0Z0G1_VICFA</name>